<reference evidence="4" key="1">
    <citation type="journal article" date="2014" name="Science">
        <title>Ancient hybridizations among the ancestral genomes of bread wheat.</title>
        <authorList>
            <consortium name="International Wheat Genome Sequencing Consortium,"/>
            <person name="Marcussen T."/>
            <person name="Sandve S.R."/>
            <person name="Heier L."/>
            <person name="Spannagl M."/>
            <person name="Pfeifer M."/>
            <person name="Jakobsen K.S."/>
            <person name="Wulff B.B."/>
            <person name="Steuernagel B."/>
            <person name="Mayer K.F."/>
            <person name="Olsen O.A."/>
        </authorList>
    </citation>
    <scope>NUCLEOTIDE SEQUENCE [LARGE SCALE GENOMIC DNA]</scope>
    <source>
        <strain evidence="4">cv. AL8/78</strain>
    </source>
</reference>
<feature type="domain" description="Serpin" evidence="2">
    <location>
        <begin position="50"/>
        <end position="164"/>
    </location>
</feature>
<dbReference type="EnsemblPlants" id="AET2Gv21103300.1">
    <property type="protein sequence ID" value="AET2Gv21103300.1"/>
    <property type="gene ID" value="AET2Gv21103300"/>
</dbReference>
<accession>A0A453D6E4</accession>
<dbReference type="PANTHER" id="PTHR11461:SF301">
    <property type="entry name" value="SERPIN DOMAIN-CONTAINING PROTEIN"/>
    <property type="match status" value="1"/>
</dbReference>
<dbReference type="InterPro" id="IPR036186">
    <property type="entry name" value="Serpin_sf"/>
</dbReference>
<dbReference type="GO" id="GO:0005615">
    <property type="term" value="C:extracellular space"/>
    <property type="evidence" value="ECO:0007669"/>
    <property type="project" value="InterPro"/>
</dbReference>
<name>A0A453D6E4_AEGTS</name>
<dbReference type="Pfam" id="PF00079">
    <property type="entry name" value="Serpin"/>
    <property type="match status" value="1"/>
</dbReference>
<evidence type="ECO:0000313" key="3">
    <source>
        <dbReference type="EnsemblPlants" id="AET2Gv21103300.1"/>
    </source>
</evidence>
<evidence type="ECO:0000256" key="1">
    <source>
        <dbReference type="ARBA" id="ARBA00009500"/>
    </source>
</evidence>
<sequence>RNLSYKTPNPFLVPVDLATASPVSIHLLPTPTPHRSLEMEDLAGAIRDLAALSTRLLLQLSGDGEKRNLAISPLSIHSVVVLLAAGATGDTLDQIVSFLGLSGGAAHAALASEVATLVFGRDAGVEPHIRCAVGVWVESSLRLRPAYADKVASEFKAAVRAMPFR</sequence>
<reference evidence="3" key="4">
    <citation type="submission" date="2019-03" db="UniProtKB">
        <authorList>
            <consortium name="EnsemblPlants"/>
        </authorList>
    </citation>
    <scope>IDENTIFICATION</scope>
</reference>
<dbReference type="GO" id="GO:0004867">
    <property type="term" value="F:serine-type endopeptidase inhibitor activity"/>
    <property type="evidence" value="ECO:0007669"/>
    <property type="project" value="InterPro"/>
</dbReference>
<keyword evidence="4" id="KW-1185">Reference proteome</keyword>
<dbReference type="Gramene" id="AET2Gv21103300.1">
    <property type="protein sequence ID" value="AET2Gv21103300.1"/>
    <property type="gene ID" value="AET2Gv21103300"/>
</dbReference>
<protein>
    <recommendedName>
        <fullName evidence="2">Serpin domain-containing protein</fullName>
    </recommendedName>
</protein>
<reference evidence="3" key="3">
    <citation type="journal article" date="2017" name="Nature">
        <title>Genome sequence of the progenitor of the wheat D genome Aegilops tauschii.</title>
        <authorList>
            <person name="Luo M.C."/>
            <person name="Gu Y.Q."/>
            <person name="Puiu D."/>
            <person name="Wang H."/>
            <person name="Twardziok S.O."/>
            <person name="Deal K.R."/>
            <person name="Huo N."/>
            <person name="Zhu T."/>
            <person name="Wang L."/>
            <person name="Wang Y."/>
            <person name="McGuire P.E."/>
            <person name="Liu S."/>
            <person name="Long H."/>
            <person name="Ramasamy R.K."/>
            <person name="Rodriguez J.C."/>
            <person name="Van S.L."/>
            <person name="Yuan L."/>
            <person name="Wang Z."/>
            <person name="Xia Z."/>
            <person name="Xiao L."/>
            <person name="Anderson O.D."/>
            <person name="Ouyang S."/>
            <person name="Liang Y."/>
            <person name="Zimin A.V."/>
            <person name="Pertea G."/>
            <person name="Qi P."/>
            <person name="Bennetzen J.L."/>
            <person name="Dai X."/>
            <person name="Dawson M.W."/>
            <person name="Muller H.G."/>
            <person name="Kugler K."/>
            <person name="Rivarola-Duarte L."/>
            <person name="Spannagl M."/>
            <person name="Mayer K.F.X."/>
            <person name="Lu F.H."/>
            <person name="Bevan M.W."/>
            <person name="Leroy P."/>
            <person name="Li P."/>
            <person name="You F.M."/>
            <person name="Sun Q."/>
            <person name="Liu Z."/>
            <person name="Lyons E."/>
            <person name="Wicker T."/>
            <person name="Salzberg S.L."/>
            <person name="Devos K.M."/>
            <person name="Dvorak J."/>
        </authorList>
    </citation>
    <scope>NUCLEOTIDE SEQUENCE [LARGE SCALE GENOMIC DNA]</scope>
    <source>
        <strain evidence="3">cv. AL8/78</strain>
    </source>
</reference>
<dbReference type="AlphaFoldDB" id="A0A453D6E4"/>
<dbReference type="InterPro" id="IPR023796">
    <property type="entry name" value="Serpin_dom"/>
</dbReference>
<comment type="similarity">
    <text evidence="1">Belongs to the serpin family.</text>
</comment>
<reference evidence="3" key="5">
    <citation type="journal article" date="2021" name="G3 (Bethesda)">
        <title>Aegilops tauschii genome assembly Aet v5.0 features greater sequence contiguity and improved annotation.</title>
        <authorList>
            <person name="Wang L."/>
            <person name="Zhu T."/>
            <person name="Rodriguez J.C."/>
            <person name="Deal K.R."/>
            <person name="Dubcovsky J."/>
            <person name="McGuire P.E."/>
            <person name="Lux T."/>
            <person name="Spannagl M."/>
            <person name="Mayer K.F.X."/>
            <person name="Baldrich P."/>
            <person name="Meyers B.C."/>
            <person name="Huo N."/>
            <person name="Gu Y.Q."/>
            <person name="Zhou H."/>
            <person name="Devos K.M."/>
            <person name="Bennetzen J.L."/>
            <person name="Unver T."/>
            <person name="Budak H."/>
            <person name="Gulick P.J."/>
            <person name="Galiba G."/>
            <person name="Kalapos B."/>
            <person name="Nelson D.R."/>
            <person name="Li P."/>
            <person name="You F.M."/>
            <person name="Luo M.C."/>
            <person name="Dvorak J."/>
        </authorList>
    </citation>
    <scope>NUCLEOTIDE SEQUENCE [LARGE SCALE GENOMIC DNA]</scope>
    <source>
        <strain evidence="3">cv. AL8/78</strain>
    </source>
</reference>
<organism evidence="3 4">
    <name type="scientific">Aegilops tauschii subsp. strangulata</name>
    <name type="common">Goatgrass</name>
    <dbReference type="NCBI Taxonomy" id="200361"/>
    <lineage>
        <taxon>Eukaryota</taxon>
        <taxon>Viridiplantae</taxon>
        <taxon>Streptophyta</taxon>
        <taxon>Embryophyta</taxon>
        <taxon>Tracheophyta</taxon>
        <taxon>Spermatophyta</taxon>
        <taxon>Magnoliopsida</taxon>
        <taxon>Liliopsida</taxon>
        <taxon>Poales</taxon>
        <taxon>Poaceae</taxon>
        <taxon>BOP clade</taxon>
        <taxon>Pooideae</taxon>
        <taxon>Triticodae</taxon>
        <taxon>Triticeae</taxon>
        <taxon>Triticinae</taxon>
        <taxon>Aegilops</taxon>
    </lineage>
</organism>
<dbReference type="InterPro" id="IPR000215">
    <property type="entry name" value="Serpin_fam"/>
</dbReference>
<dbReference type="Proteomes" id="UP000015105">
    <property type="component" value="Chromosome 2D"/>
</dbReference>
<proteinExistence type="inferred from homology"/>
<dbReference type="SUPFAM" id="SSF56574">
    <property type="entry name" value="Serpins"/>
    <property type="match status" value="1"/>
</dbReference>
<evidence type="ECO:0000313" key="4">
    <source>
        <dbReference type="Proteomes" id="UP000015105"/>
    </source>
</evidence>
<dbReference type="Gene3D" id="3.30.497.10">
    <property type="entry name" value="Antithrombin, subunit I, domain 2"/>
    <property type="match status" value="1"/>
</dbReference>
<dbReference type="InterPro" id="IPR042178">
    <property type="entry name" value="Serpin_sf_1"/>
</dbReference>
<dbReference type="PANTHER" id="PTHR11461">
    <property type="entry name" value="SERINE PROTEASE INHIBITOR, SERPIN"/>
    <property type="match status" value="1"/>
</dbReference>
<reference evidence="4" key="2">
    <citation type="journal article" date="2017" name="Nat. Plants">
        <title>The Aegilops tauschii genome reveals multiple impacts of transposons.</title>
        <authorList>
            <person name="Zhao G."/>
            <person name="Zou C."/>
            <person name="Li K."/>
            <person name="Wang K."/>
            <person name="Li T."/>
            <person name="Gao L."/>
            <person name="Zhang X."/>
            <person name="Wang H."/>
            <person name="Yang Z."/>
            <person name="Liu X."/>
            <person name="Jiang W."/>
            <person name="Mao L."/>
            <person name="Kong X."/>
            <person name="Jiao Y."/>
            <person name="Jia J."/>
        </authorList>
    </citation>
    <scope>NUCLEOTIDE SEQUENCE [LARGE SCALE GENOMIC DNA]</scope>
    <source>
        <strain evidence="4">cv. AL8/78</strain>
    </source>
</reference>
<evidence type="ECO:0000259" key="2">
    <source>
        <dbReference type="Pfam" id="PF00079"/>
    </source>
</evidence>